<dbReference type="EMBL" id="FOGJ01000004">
    <property type="protein sequence ID" value="SER33506.1"/>
    <property type="molecule type" value="Genomic_DNA"/>
</dbReference>
<reference evidence="2 3" key="1">
    <citation type="submission" date="2016-10" db="EMBL/GenBank/DDBJ databases">
        <authorList>
            <person name="de Groot N.N."/>
        </authorList>
    </citation>
    <scope>NUCLEOTIDE SEQUENCE [LARGE SCALE GENOMIC DNA]</scope>
    <source>
        <strain evidence="2 3">AR40</strain>
    </source>
</reference>
<evidence type="ECO:0000313" key="1">
    <source>
        <dbReference type="EMBL" id="PWT28068.1"/>
    </source>
</evidence>
<dbReference type="AlphaFoldDB" id="A0A1H9NC12"/>
<proteinExistence type="predicted"/>
<gene>
    <name evidence="1" type="ORF">CPT75_13590</name>
    <name evidence="2" type="ORF">SAMN04487884_104132</name>
</gene>
<dbReference type="EMBL" id="NXNG01000001">
    <property type="protein sequence ID" value="PWT28068.1"/>
    <property type="molecule type" value="Genomic_DNA"/>
</dbReference>
<evidence type="ECO:0000313" key="2">
    <source>
        <dbReference type="EMBL" id="SER33506.1"/>
    </source>
</evidence>
<dbReference type="Proteomes" id="UP000182584">
    <property type="component" value="Unassembled WGS sequence"/>
</dbReference>
<sequence>MIIVKSQTFTTERELNEYIMNKMTDPVKKDAAFKVHRIIPVVLTSSAGKGEEFSISSTINYVLESEETLDTKKVY</sequence>
<reference evidence="1 4" key="2">
    <citation type="submission" date="2017-09" db="EMBL/GenBank/DDBJ databases">
        <title>High-quality draft genome sequence of Butyrivibrio fibrisolvens INBov1, isolated from cow rumen.</title>
        <authorList>
            <person name="Rodriguez Hernaez J."/>
            <person name="Rivarola M."/>
            <person name="Paniego N."/>
            <person name="Cravero S."/>
            <person name="Ceron Cucchi M."/>
            <person name="Martinez M.C."/>
        </authorList>
    </citation>
    <scope>NUCLEOTIDE SEQUENCE [LARGE SCALE GENOMIC DNA]</scope>
    <source>
        <strain evidence="1 4">INBov1</strain>
    </source>
</reference>
<protein>
    <submittedName>
        <fullName evidence="2">Uncharacterized protein</fullName>
    </submittedName>
</protein>
<accession>A0A1H9NC12</accession>
<dbReference type="OrthoDB" id="9887632at2"/>
<evidence type="ECO:0000313" key="3">
    <source>
        <dbReference type="Proteomes" id="UP000182584"/>
    </source>
</evidence>
<dbReference type="RefSeq" id="WP_022754514.1">
    <property type="nucleotide sequence ID" value="NZ_CM009896.1"/>
</dbReference>
<name>A0A1H9NC12_BUTFI</name>
<organism evidence="2 3">
    <name type="scientific">Butyrivibrio fibrisolvens</name>
    <dbReference type="NCBI Taxonomy" id="831"/>
    <lineage>
        <taxon>Bacteria</taxon>
        <taxon>Bacillati</taxon>
        <taxon>Bacillota</taxon>
        <taxon>Clostridia</taxon>
        <taxon>Lachnospirales</taxon>
        <taxon>Lachnospiraceae</taxon>
        <taxon>Butyrivibrio</taxon>
    </lineage>
</organism>
<keyword evidence="4" id="KW-1185">Reference proteome</keyword>
<evidence type="ECO:0000313" key="4">
    <source>
        <dbReference type="Proteomes" id="UP000245488"/>
    </source>
</evidence>
<dbReference type="Proteomes" id="UP000245488">
    <property type="component" value="Chromosome"/>
</dbReference>